<organism evidence="2 3">
    <name type="scientific">Methanobacterium bryantii</name>
    <dbReference type="NCBI Taxonomy" id="2161"/>
    <lineage>
        <taxon>Archaea</taxon>
        <taxon>Methanobacteriati</taxon>
        <taxon>Methanobacteriota</taxon>
        <taxon>Methanomada group</taxon>
        <taxon>Methanobacteria</taxon>
        <taxon>Methanobacteriales</taxon>
        <taxon>Methanobacteriaceae</taxon>
        <taxon>Methanobacterium</taxon>
    </lineage>
</organism>
<protein>
    <submittedName>
        <fullName evidence="2">Uncharacterized protein</fullName>
    </submittedName>
</protein>
<gene>
    <name evidence="2" type="ORF">ASJ80_08370</name>
</gene>
<reference evidence="2 3" key="1">
    <citation type="journal article" date="2017" name="BMC Genomics">
        <title>Genomic analysis of methanogenic archaea reveals a shift towards energy conservation.</title>
        <authorList>
            <person name="Gilmore S.P."/>
            <person name="Henske J.K."/>
            <person name="Sexton J.A."/>
            <person name="Solomon K.V."/>
            <person name="Seppala S."/>
            <person name="Yoo J.I."/>
            <person name="Huyett L.M."/>
            <person name="Pressman A."/>
            <person name="Cogan J.Z."/>
            <person name="Kivenson V."/>
            <person name="Peng X."/>
            <person name="Tan Y."/>
            <person name="Valentine D.L."/>
            <person name="O'Malley M.A."/>
        </authorList>
    </citation>
    <scope>NUCLEOTIDE SEQUENCE [LARGE SCALE GENOMIC DNA]</scope>
    <source>
        <strain evidence="2 3">M.o.H.</strain>
    </source>
</reference>
<keyword evidence="3" id="KW-1185">Reference proteome</keyword>
<dbReference type="Proteomes" id="UP000217784">
    <property type="component" value="Unassembled WGS sequence"/>
</dbReference>
<sequence>MNEAKQSHWINPKYDKESYIIRTDILNSLSTNEHKLSKIKSHIIFQILTYPYMKKLQKERVTLLSNPDFLWMLQQREEKQGFWRGWYDYLGFHTKYNYFFISEDHSRMSIDELNGEFRTDLLTTFRKDLSKYDPFPKINYRFILLLLGIYANAFLITFALCVIFGRLVWGV</sequence>
<evidence type="ECO:0000256" key="1">
    <source>
        <dbReference type="SAM" id="Phobius"/>
    </source>
</evidence>
<accession>A0A2A2H8M2</accession>
<keyword evidence="1" id="KW-0472">Membrane</keyword>
<name>A0A2A2H8M2_METBR</name>
<dbReference type="AlphaFoldDB" id="A0A2A2H8M2"/>
<proteinExistence type="predicted"/>
<keyword evidence="1" id="KW-1133">Transmembrane helix</keyword>
<evidence type="ECO:0000313" key="3">
    <source>
        <dbReference type="Proteomes" id="UP000217784"/>
    </source>
</evidence>
<feature type="transmembrane region" description="Helical" evidence="1">
    <location>
        <begin position="142"/>
        <end position="169"/>
    </location>
</feature>
<dbReference type="EMBL" id="LMVM01000002">
    <property type="protein sequence ID" value="PAV05737.1"/>
    <property type="molecule type" value="Genomic_DNA"/>
</dbReference>
<evidence type="ECO:0000313" key="2">
    <source>
        <dbReference type="EMBL" id="PAV05737.1"/>
    </source>
</evidence>
<dbReference type="RefSeq" id="WP_069583083.1">
    <property type="nucleotide sequence ID" value="NZ_LMVM01000002.1"/>
</dbReference>
<comment type="caution">
    <text evidence="2">The sequence shown here is derived from an EMBL/GenBank/DDBJ whole genome shotgun (WGS) entry which is preliminary data.</text>
</comment>
<keyword evidence="1" id="KW-0812">Transmembrane</keyword>